<dbReference type="InterPro" id="IPR045851">
    <property type="entry name" value="AMP-bd_C_sf"/>
</dbReference>
<dbReference type="EMBL" id="JBBJUP010000016">
    <property type="protein sequence ID" value="MEJ8281003.1"/>
    <property type="molecule type" value="Genomic_DNA"/>
</dbReference>
<evidence type="ECO:0000313" key="6">
    <source>
        <dbReference type="Proteomes" id="UP001364211"/>
    </source>
</evidence>
<feature type="region of interest" description="Disordered" evidence="2">
    <location>
        <begin position="1"/>
        <end position="29"/>
    </location>
</feature>
<protein>
    <submittedName>
        <fullName evidence="5">Aldehyde dehydrogenase family protein</fullName>
    </submittedName>
</protein>
<dbReference type="SUPFAM" id="SSF53720">
    <property type="entry name" value="ALDH-like"/>
    <property type="match status" value="1"/>
</dbReference>
<dbReference type="RefSeq" id="WP_340292794.1">
    <property type="nucleotide sequence ID" value="NZ_JBBJUP010000016.1"/>
</dbReference>
<dbReference type="PANTHER" id="PTHR43767">
    <property type="entry name" value="LONG-CHAIN-FATTY-ACID--COA LIGASE"/>
    <property type="match status" value="1"/>
</dbReference>
<dbReference type="PANTHER" id="PTHR43767:SF1">
    <property type="entry name" value="NONRIBOSOMAL PEPTIDE SYNTHASE PES1 (EUROFUNG)-RELATED"/>
    <property type="match status" value="1"/>
</dbReference>
<dbReference type="Pfam" id="PF00501">
    <property type="entry name" value="AMP-binding"/>
    <property type="match status" value="1"/>
</dbReference>
<evidence type="ECO:0000256" key="2">
    <source>
        <dbReference type="SAM" id="MobiDB-lite"/>
    </source>
</evidence>
<dbReference type="InterPro" id="IPR015590">
    <property type="entry name" value="Aldehyde_DH_dom"/>
</dbReference>
<evidence type="ECO:0000256" key="1">
    <source>
        <dbReference type="ARBA" id="ARBA00023002"/>
    </source>
</evidence>
<dbReference type="InterPro" id="IPR016161">
    <property type="entry name" value="Ald_DH/histidinol_DH"/>
</dbReference>
<organism evidence="5 6">
    <name type="scientific">Pseudonocardia spirodelae</name>
    <dbReference type="NCBI Taxonomy" id="3133431"/>
    <lineage>
        <taxon>Bacteria</taxon>
        <taxon>Bacillati</taxon>
        <taxon>Actinomycetota</taxon>
        <taxon>Actinomycetes</taxon>
        <taxon>Pseudonocardiales</taxon>
        <taxon>Pseudonocardiaceae</taxon>
        <taxon>Pseudonocardia</taxon>
    </lineage>
</organism>
<dbReference type="InterPro" id="IPR000873">
    <property type="entry name" value="AMP-dep_synth/lig_dom"/>
</dbReference>
<dbReference type="Proteomes" id="UP001364211">
    <property type="component" value="Unassembled WGS sequence"/>
</dbReference>
<evidence type="ECO:0000259" key="3">
    <source>
        <dbReference type="Pfam" id="PF00171"/>
    </source>
</evidence>
<dbReference type="Gene3D" id="3.40.605.10">
    <property type="entry name" value="Aldehyde Dehydrogenase, Chain A, domain 1"/>
    <property type="match status" value="1"/>
</dbReference>
<dbReference type="Pfam" id="PF00171">
    <property type="entry name" value="Aldedh"/>
    <property type="match status" value="1"/>
</dbReference>
<dbReference type="InterPro" id="IPR050237">
    <property type="entry name" value="ATP-dep_AMP-bd_enzyme"/>
</dbReference>
<dbReference type="Gene3D" id="3.40.50.12780">
    <property type="entry name" value="N-terminal domain of ligase-like"/>
    <property type="match status" value="1"/>
</dbReference>
<evidence type="ECO:0000259" key="4">
    <source>
        <dbReference type="Pfam" id="PF00501"/>
    </source>
</evidence>
<feature type="domain" description="AMP-dependent synthetase/ligase" evidence="4">
    <location>
        <begin position="39"/>
        <end position="362"/>
    </location>
</feature>
<proteinExistence type="predicted"/>
<sequence>MTIDHRPTAPTGTAVPHPAAPADPTATGPDGRLRLVPDGAGALTGVDVRAGCAAAAAALRSHRVTAGDRVALVAENSTGSVLALLALMHTGVSLVLLDPRQDAGGRARALARAGVRTVVCDPAVTVPAGLTRIDLPTLLPRRCDPAPSFELDLAAWRGRDDALIVFSSGTTGEPTGVVRSGESVYANIARTQRRMGYVADDVFLPLLPFSHQYGLSLVLLWWCSGGRLVLVPHTRADRALDAIGRHGVTVVDAAPSTYHSLLNLLGSRGRPHLGGVRMWCVGGAPLGAALTDRFAELVGRPLLDGYGSSEAGNIALSSPADPRLCGLPLPGIEVQVVDPAGRPVDDGETGRIVVDTPDLMTGVLGTDGTVLPARTRLLHTGDIGYRTPQGHVAVLGRDGAVHRHGHTLYPEALARRAEAAGAPVQVLTVDDERRGTSLVFVVADPARRDARFWRQELRPLLSEHEQPNKVAVVGAFPLNRTGKVDVPALRALLDEGGDSVAGPAALPPGPESSLVPLPDRLPALDAVTRHLVGHRDEILEILTEVSNHRTADAEIDTAIGTLRGAVGEVSARRPAVVDRIAVFMPSNIPLYAYVLYLLVPALYGREITFRPSSHLRDQLERLHTRLAPVHGLPITLSDTTQREFVAGPVAEADVAVFTGTYANAERIRDRLRPEQLFVYFGQGVNPLVVGPDADVDLAVRDAVEIRLLNSGQDCFGPDVMFVHDSVAGRFHELLAKRIDELRFGAYTDPDADYGAMYYEQAFGFALEHLHANAAHIVHGGEAHVASRRLQPTVLSRPITTRKPRCEELFAPIFNVQTYARLDDLHSVLASPFFEERAMGAMVYGDLPATVELLARRHEVCRNTTLLHTDDGNAPMGGRGMVANYVAHRGRRSAEPLLVSKAVADHLGTVDAGRARVTG</sequence>
<feature type="domain" description="Aldehyde dehydrogenase" evidence="3">
    <location>
        <begin position="513"/>
        <end position="824"/>
    </location>
</feature>
<dbReference type="CDD" id="cd04433">
    <property type="entry name" value="AFD_class_I"/>
    <property type="match status" value="1"/>
</dbReference>
<accession>A0ABU8TAM2</accession>
<keyword evidence="1" id="KW-0560">Oxidoreductase</keyword>
<dbReference type="InterPro" id="IPR016162">
    <property type="entry name" value="Ald_DH_N"/>
</dbReference>
<gene>
    <name evidence="5" type="ORF">WJX68_18825</name>
</gene>
<dbReference type="SUPFAM" id="SSF56801">
    <property type="entry name" value="Acetyl-CoA synthetase-like"/>
    <property type="match status" value="1"/>
</dbReference>
<dbReference type="Gene3D" id="3.40.309.10">
    <property type="entry name" value="Aldehyde Dehydrogenase, Chain A, domain 2"/>
    <property type="match status" value="1"/>
</dbReference>
<name>A0ABU8TAM2_9PSEU</name>
<evidence type="ECO:0000313" key="5">
    <source>
        <dbReference type="EMBL" id="MEJ8281003.1"/>
    </source>
</evidence>
<keyword evidence="6" id="KW-1185">Reference proteome</keyword>
<feature type="compositionally biased region" description="Low complexity" evidence="2">
    <location>
        <begin position="20"/>
        <end position="29"/>
    </location>
</feature>
<comment type="caution">
    <text evidence="5">The sequence shown here is derived from an EMBL/GenBank/DDBJ whole genome shotgun (WGS) entry which is preliminary data.</text>
</comment>
<dbReference type="Gene3D" id="3.30.300.30">
    <property type="match status" value="1"/>
</dbReference>
<dbReference type="InterPro" id="IPR042099">
    <property type="entry name" value="ANL_N_sf"/>
</dbReference>
<dbReference type="InterPro" id="IPR016163">
    <property type="entry name" value="Ald_DH_C"/>
</dbReference>
<reference evidence="5 6" key="1">
    <citation type="submission" date="2024-03" db="EMBL/GenBank/DDBJ databases">
        <title>Draft genome sequence of Pseudonocardia sp. DW16-2.</title>
        <authorList>
            <person name="Duangmal K."/>
        </authorList>
    </citation>
    <scope>NUCLEOTIDE SEQUENCE [LARGE SCALE GENOMIC DNA]</scope>
    <source>
        <strain evidence="5 6">DW16-2</strain>
    </source>
</reference>